<organism evidence="1 2">
    <name type="scientific">Macrolepiota fuliginosa MF-IS2</name>
    <dbReference type="NCBI Taxonomy" id="1400762"/>
    <lineage>
        <taxon>Eukaryota</taxon>
        <taxon>Fungi</taxon>
        <taxon>Dikarya</taxon>
        <taxon>Basidiomycota</taxon>
        <taxon>Agaricomycotina</taxon>
        <taxon>Agaricomycetes</taxon>
        <taxon>Agaricomycetidae</taxon>
        <taxon>Agaricales</taxon>
        <taxon>Agaricineae</taxon>
        <taxon>Agaricaceae</taxon>
        <taxon>Macrolepiota</taxon>
    </lineage>
</organism>
<gene>
    <name evidence="1" type="ORF">P691DRAFT_243995</name>
</gene>
<comment type="caution">
    <text evidence="1">The sequence shown here is derived from an EMBL/GenBank/DDBJ whole genome shotgun (WGS) entry which is preliminary data.</text>
</comment>
<keyword evidence="2" id="KW-1185">Reference proteome</keyword>
<dbReference type="AlphaFoldDB" id="A0A9P5X9F8"/>
<dbReference type="Proteomes" id="UP000807342">
    <property type="component" value="Unassembled WGS sequence"/>
</dbReference>
<reference evidence="1" key="1">
    <citation type="submission" date="2020-11" db="EMBL/GenBank/DDBJ databases">
        <authorList>
            <consortium name="DOE Joint Genome Institute"/>
            <person name="Ahrendt S."/>
            <person name="Riley R."/>
            <person name="Andreopoulos W."/>
            <person name="Labutti K."/>
            <person name="Pangilinan J."/>
            <person name="Ruiz-Duenas F.J."/>
            <person name="Barrasa J.M."/>
            <person name="Sanchez-Garcia M."/>
            <person name="Camarero S."/>
            <person name="Miyauchi S."/>
            <person name="Serrano A."/>
            <person name="Linde D."/>
            <person name="Babiker R."/>
            <person name="Drula E."/>
            <person name="Ayuso-Fernandez I."/>
            <person name="Pacheco R."/>
            <person name="Padilla G."/>
            <person name="Ferreira P."/>
            <person name="Barriuso J."/>
            <person name="Kellner H."/>
            <person name="Castanera R."/>
            <person name="Alfaro M."/>
            <person name="Ramirez L."/>
            <person name="Pisabarro A.G."/>
            <person name="Kuo A."/>
            <person name="Tritt A."/>
            <person name="Lipzen A."/>
            <person name="He G."/>
            <person name="Yan M."/>
            <person name="Ng V."/>
            <person name="Cullen D."/>
            <person name="Martin F."/>
            <person name="Rosso M.-N."/>
            <person name="Henrissat B."/>
            <person name="Hibbett D."/>
            <person name="Martinez A.T."/>
            <person name="Grigoriev I.V."/>
        </authorList>
    </citation>
    <scope>NUCLEOTIDE SEQUENCE</scope>
    <source>
        <strain evidence="1">MF-IS2</strain>
    </source>
</reference>
<name>A0A9P5X9F8_9AGAR</name>
<evidence type="ECO:0000313" key="2">
    <source>
        <dbReference type="Proteomes" id="UP000807342"/>
    </source>
</evidence>
<proteinExistence type="predicted"/>
<evidence type="ECO:0000313" key="1">
    <source>
        <dbReference type="EMBL" id="KAF9445827.1"/>
    </source>
</evidence>
<dbReference type="EMBL" id="MU151278">
    <property type="protein sequence ID" value="KAF9445827.1"/>
    <property type="molecule type" value="Genomic_DNA"/>
</dbReference>
<accession>A0A9P5X9F8</accession>
<sequence>MSNPVCNDSYWPLPIPPFEAHPLGLSSFLPSSSCVAEPSPSPTCRRLISALRYGLFTTGLWALERLLRRSRHASLASVWQIHSRMFQLLNLGSDWCFLFPWLAFWAPGFSQCPESQSWGTRTAHGREGVHCFPDDLIRVIFTKVLLAQSPDNWRAPSTI</sequence>
<protein>
    <submittedName>
        <fullName evidence="1">Uncharacterized protein</fullName>
    </submittedName>
</protein>